<feature type="transmembrane region" description="Helical" evidence="10">
    <location>
        <begin position="147"/>
        <end position="168"/>
    </location>
</feature>
<reference evidence="11 12" key="1">
    <citation type="journal article" date="2016" name="Nat. Commun.">
        <title>Thousands of microbial genomes shed light on interconnected biogeochemical processes in an aquifer system.</title>
        <authorList>
            <person name="Anantharaman K."/>
            <person name="Brown C.T."/>
            <person name="Hug L.A."/>
            <person name="Sharon I."/>
            <person name="Castelle C.J."/>
            <person name="Probst A.J."/>
            <person name="Thomas B.C."/>
            <person name="Singh A."/>
            <person name="Wilkins M.J."/>
            <person name="Karaoz U."/>
            <person name="Brodie E.L."/>
            <person name="Williams K.H."/>
            <person name="Hubbard S.S."/>
            <person name="Banfield J.F."/>
        </authorList>
    </citation>
    <scope>NUCLEOTIDE SEQUENCE [LARGE SCALE GENOMIC DNA]</scope>
</reference>
<dbReference type="InterPro" id="IPR003811">
    <property type="entry name" value="G3P_acylTferase_PlsY"/>
</dbReference>
<protein>
    <recommendedName>
        <fullName evidence="10">Glycerol-3-phosphate acyltransferase</fullName>
    </recommendedName>
    <alternativeName>
        <fullName evidence="10">Acyl-PO4 G3P acyltransferase</fullName>
    </alternativeName>
    <alternativeName>
        <fullName evidence="10">Acyl-phosphate--glycerol-3-phosphate acyltransferase</fullName>
    </alternativeName>
    <alternativeName>
        <fullName evidence="10">G3P acyltransferase</fullName>
        <shortName evidence="10">GPAT</shortName>
        <ecNumber evidence="10">2.3.1.275</ecNumber>
    </alternativeName>
    <alternativeName>
        <fullName evidence="10">Lysophosphatidic acid synthase</fullName>
        <shortName evidence="10">LPA synthase</shortName>
    </alternativeName>
</protein>
<feature type="transmembrane region" description="Helical" evidence="10">
    <location>
        <begin position="116"/>
        <end position="140"/>
    </location>
</feature>
<dbReference type="Pfam" id="PF02660">
    <property type="entry name" value="G3P_acyltransf"/>
    <property type="match status" value="1"/>
</dbReference>
<accession>A0A1F7F1N5</accession>
<dbReference type="PANTHER" id="PTHR30309:SF0">
    <property type="entry name" value="GLYCEROL-3-PHOSPHATE ACYLTRANSFERASE-RELATED"/>
    <property type="match status" value="1"/>
</dbReference>
<comment type="subcellular location">
    <subcellularLocation>
        <location evidence="10">Cell membrane</location>
        <topology evidence="10">Multi-pass membrane protein</topology>
    </subcellularLocation>
</comment>
<dbReference type="SMART" id="SM01207">
    <property type="entry name" value="G3P_acyltransf"/>
    <property type="match status" value="1"/>
</dbReference>
<evidence type="ECO:0000256" key="4">
    <source>
        <dbReference type="ARBA" id="ARBA00022692"/>
    </source>
</evidence>
<dbReference type="PANTHER" id="PTHR30309">
    <property type="entry name" value="INNER MEMBRANE PROTEIN YGIH"/>
    <property type="match status" value="1"/>
</dbReference>
<gene>
    <name evidence="10" type="primary">plsY</name>
    <name evidence="11" type="ORF">A2519_10635</name>
</gene>
<evidence type="ECO:0000256" key="2">
    <source>
        <dbReference type="ARBA" id="ARBA00022516"/>
    </source>
</evidence>
<organism evidence="11 12">
    <name type="scientific">Candidatus Raymondbacteria bacterium RIFOXYD12_FULL_49_13</name>
    <dbReference type="NCBI Taxonomy" id="1817890"/>
    <lineage>
        <taxon>Bacteria</taxon>
        <taxon>Raymondiibacteriota</taxon>
    </lineage>
</organism>
<dbReference type="Proteomes" id="UP000179243">
    <property type="component" value="Unassembled WGS sequence"/>
</dbReference>
<feature type="transmembrane region" description="Helical" evidence="10">
    <location>
        <begin position="89"/>
        <end position="110"/>
    </location>
</feature>
<evidence type="ECO:0000256" key="6">
    <source>
        <dbReference type="ARBA" id="ARBA00023098"/>
    </source>
</evidence>
<keyword evidence="5 10" id="KW-1133">Transmembrane helix</keyword>
<feature type="transmembrane region" description="Helical" evidence="10">
    <location>
        <begin position="174"/>
        <end position="193"/>
    </location>
</feature>
<dbReference type="UniPathway" id="UPA00085"/>
<evidence type="ECO:0000256" key="8">
    <source>
        <dbReference type="ARBA" id="ARBA00023209"/>
    </source>
</evidence>
<dbReference type="EMBL" id="MFYX01000146">
    <property type="protein sequence ID" value="OGK00457.1"/>
    <property type="molecule type" value="Genomic_DNA"/>
</dbReference>
<name>A0A1F7F1N5_UNCRA</name>
<keyword evidence="9 10" id="KW-1208">Phospholipid metabolism</keyword>
<evidence type="ECO:0000256" key="1">
    <source>
        <dbReference type="ARBA" id="ARBA00022475"/>
    </source>
</evidence>
<comment type="similarity">
    <text evidence="10">Belongs to the PlsY family.</text>
</comment>
<keyword evidence="2 10" id="KW-0444">Lipid biosynthesis</keyword>
<dbReference type="AlphaFoldDB" id="A0A1F7F1N5"/>
<keyword evidence="1 10" id="KW-1003">Cell membrane</keyword>
<evidence type="ECO:0000313" key="12">
    <source>
        <dbReference type="Proteomes" id="UP000179243"/>
    </source>
</evidence>
<dbReference type="GO" id="GO:0043772">
    <property type="term" value="F:acyl-phosphate glycerol-3-phosphate acyltransferase activity"/>
    <property type="evidence" value="ECO:0007669"/>
    <property type="project" value="UniProtKB-UniRule"/>
</dbReference>
<dbReference type="HAMAP" id="MF_01043">
    <property type="entry name" value="PlsY"/>
    <property type="match status" value="1"/>
</dbReference>
<dbReference type="NCBIfam" id="TIGR00023">
    <property type="entry name" value="glycerol-3-phosphate 1-O-acyltransferase PlsY"/>
    <property type="match status" value="1"/>
</dbReference>
<comment type="pathway">
    <text evidence="10">Lipid metabolism; phospholipid metabolism.</text>
</comment>
<comment type="function">
    <text evidence="10">Catalyzes the transfer of an acyl group from acyl-phosphate (acyl-PO(4)) to glycerol-3-phosphate (G3P) to form lysophosphatidic acid (LPA). This enzyme utilizes acyl-phosphate as fatty acyl donor, but not acyl-CoA or acyl-ACP.</text>
</comment>
<proteinExistence type="inferred from homology"/>
<evidence type="ECO:0000313" key="11">
    <source>
        <dbReference type="EMBL" id="OGK00457.1"/>
    </source>
</evidence>
<evidence type="ECO:0000256" key="9">
    <source>
        <dbReference type="ARBA" id="ARBA00023264"/>
    </source>
</evidence>
<evidence type="ECO:0000256" key="7">
    <source>
        <dbReference type="ARBA" id="ARBA00023136"/>
    </source>
</evidence>
<keyword evidence="4 10" id="KW-0812">Transmembrane</keyword>
<dbReference type="EC" id="2.3.1.275" evidence="10"/>
<evidence type="ECO:0000256" key="5">
    <source>
        <dbReference type="ARBA" id="ARBA00022989"/>
    </source>
</evidence>
<keyword evidence="3 10" id="KW-0808">Transferase</keyword>
<comment type="caution">
    <text evidence="11">The sequence shown here is derived from an EMBL/GenBank/DDBJ whole genome shotgun (WGS) entry which is preliminary data.</text>
</comment>
<comment type="catalytic activity">
    <reaction evidence="10">
        <text>an acyl phosphate + sn-glycerol 3-phosphate = a 1-acyl-sn-glycero-3-phosphate + phosphate</text>
        <dbReference type="Rhea" id="RHEA:34075"/>
        <dbReference type="ChEBI" id="CHEBI:43474"/>
        <dbReference type="ChEBI" id="CHEBI:57597"/>
        <dbReference type="ChEBI" id="CHEBI:57970"/>
        <dbReference type="ChEBI" id="CHEBI:59918"/>
        <dbReference type="EC" id="2.3.1.275"/>
    </reaction>
</comment>
<keyword evidence="11" id="KW-0012">Acyltransferase</keyword>
<dbReference type="GO" id="GO:0005886">
    <property type="term" value="C:plasma membrane"/>
    <property type="evidence" value="ECO:0007669"/>
    <property type="project" value="UniProtKB-SubCell"/>
</dbReference>
<evidence type="ECO:0000256" key="10">
    <source>
        <dbReference type="HAMAP-Rule" id="MF_01043"/>
    </source>
</evidence>
<evidence type="ECO:0000256" key="3">
    <source>
        <dbReference type="ARBA" id="ARBA00022679"/>
    </source>
</evidence>
<keyword evidence="7 10" id="KW-0472">Membrane</keyword>
<keyword evidence="6 10" id="KW-0443">Lipid metabolism</keyword>
<feature type="transmembrane region" description="Helical" evidence="10">
    <location>
        <begin position="54"/>
        <end position="77"/>
    </location>
</feature>
<sequence length="213" mass="22963">MISMVLLSALLAYLVGSFPTSIVFCRLLKGIDIRKIGSGNPGATNVYRACGWRIALLVLAIDALKGTFGVYVPVFFLSNMPQFQEYRTLFMACGGLMAIGGHIWTVFAGFKGGKGVGTALGFLLAINPLPALAGLTAWIVVVAFARIVSLASLSAVIVMAGITCAMHWQSNNTLVYLALFMVALIFFTHRSNIRRLLNGHENKISFGKKKDSV</sequence>
<keyword evidence="8 10" id="KW-0594">Phospholipid biosynthesis</keyword>
<dbReference type="GO" id="GO:0008654">
    <property type="term" value="P:phospholipid biosynthetic process"/>
    <property type="evidence" value="ECO:0007669"/>
    <property type="project" value="UniProtKB-UniRule"/>
</dbReference>
<comment type="subunit">
    <text evidence="10">Probably interacts with PlsX.</text>
</comment>